<gene>
    <name evidence="2" type="ORF">OCTVUL_1B031261</name>
</gene>
<feature type="region of interest" description="Disordered" evidence="1">
    <location>
        <begin position="29"/>
        <end position="61"/>
    </location>
</feature>
<proteinExistence type="predicted"/>
<name>A0AA36BGL8_OCTVU</name>
<accession>A0AA36BGL8</accession>
<organism evidence="2 3">
    <name type="scientific">Octopus vulgaris</name>
    <name type="common">Common octopus</name>
    <dbReference type="NCBI Taxonomy" id="6645"/>
    <lineage>
        <taxon>Eukaryota</taxon>
        <taxon>Metazoa</taxon>
        <taxon>Spiralia</taxon>
        <taxon>Lophotrochozoa</taxon>
        <taxon>Mollusca</taxon>
        <taxon>Cephalopoda</taxon>
        <taxon>Coleoidea</taxon>
        <taxon>Octopodiformes</taxon>
        <taxon>Octopoda</taxon>
        <taxon>Incirrata</taxon>
        <taxon>Octopodidae</taxon>
        <taxon>Octopus</taxon>
    </lineage>
</organism>
<protein>
    <submittedName>
        <fullName evidence="2">Uncharacterized protein</fullName>
    </submittedName>
</protein>
<keyword evidence="3" id="KW-1185">Reference proteome</keyword>
<sequence>MAASLQDCGADHVAWRHTINDAVSSFEISRSDSLEDKHQRRKNNAAASSDPDKPYPYHHRNRISRCHIGLISRERA</sequence>
<reference evidence="2" key="1">
    <citation type="submission" date="2023-08" db="EMBL/GenBank/DDBJ databases">
        <authorList>
            <person name="Alioto T."/>
            <person name="Alioto T."/>
            <person name="Gomez Garrido J."/>
        </authorList>
    </citation>
    <scope>NUCLEOTIDE SEQUENCE</scope>
</reference>
<feature type="compositionally biased region" description="Basic and acidic residues" evidence="1">
    <location>
        <begin position="29"/>
        <end position="38"/>
    </location>
</feature>
<dbReference type="Proteomes" id="UP001162480">
    <property type="component" value="Chromosome 15"/>
</dbReference>
<evidence type="ECO:0000313" key="2">
    <source>
        <dbReference type="EMBL" id="CAI9734071.1"/>
    </source>
</evidence>
<evidence type="ECO:0000313" key="3">
    <source>
        <dbReference type="Proteomes" id="UP001162480"/>
    </source>
</evidence>
<dbReference type="AlphaFoldDB" id="A0AA36BGL8"/>
<dbReference type="EMBL" id="OX597828">
    <property type="protein sequence ID" value="CAI9734071.1"/>
    <property type="molecule type" value="Genomic_DNA"/>
</dbReference>
<evidence type="ECO:0000256" key="1">
    <source>
        <dbReference type="SAM" id="MobiDB-lite"/>
    </source>
</evidence>